<evidence type="ECO:0000313" key="4">
    <source>
        <dbReference type="Proteomes" id="UP000466694"/>
    </source>
</evidence>
<sequence length="183" mass="19651">MVDRCSVVIDTERLNEAVLLPITSCTSKRARPRGMNMITRYTPVASLTAAVFSLMAFSPASALELAQAQETQPTQQAPAQPGAKSAPISEEKIEAFAVAYLQVDKVRQEYSAKIGATQDAAAKEKLQTEASQQMVKAVEASPNISVEEYTTILTTAQNDPALAKKVEEKLQSTAPAQQAPAQQ</sequence>
<organism evidence="3 4">
    <name type="scientific">Rhizobium fredii</name>
    <name type="common">Sinorhizobium fredii</name>
    <dbReference type="NCBI Taxonomy" id="380"/>
    <lineage>
        <taxon>Bacteria</taxon>
        <taxon>Pseudomonadati</taxon>
        <taxon>Pseudomonadota</taxon>
        <taxon>Alphaproteobacteria</taxon>
        <taxon>Hyphomicrobiales</taxon>
        <taxon>Rhizobiaceae</taxon>
        <taxon>Sinorhizobium/Ensifer group</taxon>
        <taxon>Sinorhizobium</taxon>
    </lineage>
</organism>
<reference evidence="3 4" key="1">
    <citation type="journal article" date="2013" name="Genome Biol.">
        <title>Comparative genomics of the core and accessory genomes of 48 Sinorhizobium strains comprising five genospecies.</title>
        <authorList>
            <person name="Sugawara M."/>
            <person name="Epstein B."/>
            <person name="Badgley B.D."/>
            <person name="Unno T."/>
            <person name="Xu L."/>
            <person name="Reese J."/>
            <person name="Gyaneshwar P."/>
            <person name="Denny R."/>
            <person name="Mudge J."/>
            <person name="Bharti A.K."/>
            <person name="Farmer A.D."/>
            <person name="May G.D."/>
            <person name="Woodward J.E."/>
            <person name="Medigue C."/>
            <person name="Vallenet D."/>
            <person name="Lajus A."/>
            <person name="Rouy Z."/>
            <person name="Martinez-Vaz B."/>
            <person name="Tiffin P."/>
            <person name="Young N.D."/>
            <person name="Sadowsky M.J."/>
        </authorList>
    </citation>
    <scope>NUCLEOTIDE SEQUENCE [LARGE SCALE GENOMIC DNA]</scope>
    <source>
        <strain evidence="3 4">USDA205</strain>
    </source>
</reference>
<accession>A0A844A8J8</accession>
<protein>
    <submittedName>
        <fullName evidence="3">DUF4168 domain-containing protein</fullName>
    </submittedName>
</protein>
<dbReference type="EMBL" id="WISZ01000066">
    <property type="protein sequence ID" value="MQX08175.1"/>
    <property type="molecule type" value="Genomic_DNA"/>
</dbReference>
<feature type="compositionally biased region" description="Low complexity" evidence="1">
    <location>
        <begin position="67"/>
        <end position="81"/>
    </location>
</feature>
<evidence type="ECO:0000256" key="1">
    <source>
        <dbReference type="SAM" id="MobiDB-lite"/>
    </source>
</evidence>
<gene>
    <name evidence="3" type="ORF">GHK48_07570</name>
</gene>
<proteinExistence type="predicted"/>
<dbReference type="AlphaFoldDB" id="A0A844A8J8"/>
<evidence type="ECO:0000313" key="3">
    <source>
        <dbReference type="EMBL" id="MQX08175.1"/>
    </source>
</evidence>
<name>A0A844A8J8_RHIFR</name>
<feature type="region of interest" description="Disordered" evidence="1">
    <location>
        <begin position="67"/>
        <end position="87"/>
    </location>
</feature>
<comment type="caution">
    <text evidence="3">The sequence shown here is derived from an EMBL/GenBank/DDBJ whole genome shotgun (WGS) entry which is preliminary data.</text>
</comment>
<evidence type="ECO:0000259" key="2">
    <source>
        <dbReference type="Pfam" id="PF13767"/>
    </source>
</evidence>
<dbReference type="InterPro" id="IPR025433">
    <property type="entry name" value="DUF4168"/>
</dbReference>
<feature type="domain" description="DUF4168" evidence="2">
    <location>
        <begin position="89"/>
        <end position="166"/>
    </location>
</feature>
<dbReference type="Pfam" id="PF13767">
    <property type="entry name" value="DUF4168"/>
    <property type="match status" value="1"/>
</dbReference>
<dbReference type="Proteomes" id="UP000466694">
    <property type="component" value="Unassembled WGS sequence"/>
</dbReference>